<protein>
    <submittedName>
        <fullName evidence="2">DUF1570 domain-containing protein</fullName>
    </submittedName>
</protein>
<evidence type="ECO:0000313" key="3">
    <source>
        <dbReference type="Proteomes" id="UP001239462"/>
    </source>
</evidence>
<feature type="domain" description="DUF1570" evidence="1">
    <location>
        <begin position="168"/>
        <end position="293"/>
    </location>
</feature>
<gene>
    <name evidence="2" type="ORF">QTN89_21585</name>
</gene>
<reference evidence="2 3" key="1">
    <citation type="submission" date="2023-06" db="EMBL/GenBank/DDBJ databases">
        <title>Roseiconus lacunae JC819 isolated from Gulf of Mannar region, Tamil Nadu.</title>
        <authorList>
            <person name="Pk S."/>
            <person name="Ch S."/>
            <person name="Ch V.R."/>
        </authorList>
    </citation>
    <scope>NUCLEOTIDE SEQUENCE [LARGE SCALE GENOMIC DNA]</scope>
    <source>
        <strain evidence="2 3">JC819</strain>
    </source>
</reference>
<proteinExistence type="predicted"/>
<comment type="caution">
    <text evidence="2">The sequence shown here is derived from an EMBL/GenBank/DDBJ whole genome shotgun (WGS) entry which is preliminary data.</text>
</comment>
<dbReference type="Proteomes" id="UP001239462">
    <property type="component" value="Unassembled WGS sequence"/>
</dbReference>
<dbReference type="InterPro" id="IPR011464">
    <property type="entry name" value="DUF1570"/>
</dbReference>
<evidence type="ECO:0000313" key="2">
    <source>
        <dbReference type="EMBL" id="MDM4018055.1"/>
    </source>
</evidence>
<evidence type="ECO:0000259" key="1">
    <source>
        <dbReference type="Pfam" id="PF07607"/>
    </source>
</evidence>
<name>A0ABT7PNI5_9BACT</name>
<dbReference type="EMBL" id="JASZZN010000018">
    <property type="protein sequence ID" value="MDM4018055.1"/>
    <property type="molecule type" value="Genomic_DNA"/>
</dbReference>
<keyword evidence="3" id="KW-1185">Reference proteome</keyword>
<sequence>MVEFQEGQQTRRGIPIMDFSHEMVVLGRDGQLHTLRGNARERVRTLPTPYEPATILEMRSNLQKEFGRDFEVLSTQHFLVVQPRGRGKRWPEMFEQSHRAFVNYMSRRGVKIRRGRFPMVAVVMPDESAMYSELKRMEVNAKRVAGIYALESNRVITHDGGHLRYIGATLRHEAAHQSAYNYNVHSRVVVTPRWVTEGIGQMFEPEAMVSGQSGLKIRERVNLDSLTVIRREFGSDLSSDFSDAIRDLIGSDQMFVNSKTTSKAYAVAWSMMFYMAEREPQAFSKVLAGTNRRGTYQPYDRFARLSDFERWVGTDIDQFASKVGWFLKSL</sequence>
<dbReference type="Pfam" id="PF07607">
    <property type="entry name" value="DUF1570"/>
    <property type="match status" value="1"/>
</dbReference>
<accession>A0ABT7PNI5</accession>
<organism evidence="2 3">
    <name type="scientific">Roseiconus lacunae</name>
    <dbReference type="NCBI Taxonomy" id="2605694"/>
    <lineage>
        <taxon>Bacteria</taxon>
        <taxon>Pseudomonadati</taxon>
        <taxon>Planctomycetota</taxon>
        <taxon>Planctomycetia</taxon>
        <taxon>Pirellulales</taxon>
        <taxon>Pirellulaceae</taxon>
        <taxon>Roseiconus</taxon>
    </lineage>
</organism>
<dbReference type="RefSeq" id="WP_289165681.1">
    <property type="nucleotide sequence ID" value="NZ_JASZZN010000018.1"/>
</dbReference>